<name>A0ABM6RN59_9FIRM</name>
<evidence type="ECO:0000256" key="4">
    <source>
        <dbReference type="ARBA" id="ARBA00022692"/>
    </source>
</evidence>
<feature type="transmembrane region" description="Helical" evidence="8">
    <location>
        <begin position="127"/>
        <end position="148"/>
    </location>
</feature>
<feature type="transmembrane region" description="Helical" evidence="8">
    <location>
        <begin position="191"/>
        <end position="209"/>
    </location>
</feature>
<feature type="transmembrane region" description="Helical" evidence="8">
    <location>
        <begin position="56"/>
        <end position="75"/>
    </location>
</feature>
<feature type="transmembrane region" description="Helical" evidence="8">
    <location>
        <begin position="96"/>
        <end position="115"/>
    </location>
</feature>
<dbReference type="EMBL" id="CP019454">
    <property type="protein sequence ID" value="AUW92772.1"/>
    <property type="molecule type" value="Genomic_DNA"/>
</dbReference>
<keyword evidence="10" id="KW-1185">Reference proteome</keyword>
<evidence type="ECO:0000256" key="6">
    <source>
        <dbReference type="ARBA" id="ARBA00023136"/>
    </source>
</evidence>
<feature type="transmembrane region" description="Helical" evidence="8">
    <location>
        <begin position="267"/>
        <end position="289"/>
    </location>
</feature>
<sequence>MAEDIVEARGIEWVPASERHGRPSQLFTLWFSANLGMPALLVGVLGPVLGLSIGQTLWAVLLGNLLASTLLALVAQAGTGQGLAQLPLVRSVFGRLGNYVPSFLNTLSATGWYTINTAIGGEAVSRLLQWPLGWSLALLAAAQVALGYLGYGVIVRFERIMAAVQAVLFLLMTVIGWHLVAHLPAAHPASYGPFLLEVAAVASYSFSWAPYASDYGRYLPETTPPRHVFWATFTGSFAATLWVELLGAVAGAMGWGALSPVAMVSRWMGALTVWALLAIAFGTMTANAVNVYTATLSFLTLDIRVRRTHAAAALGVAGWILAWSANAHLLSDYENFLLLLSYWVAPWIGIVLVAKARGYISKDQALGAPRWRWPALWAFVAGLIAVVPFMSTTLFEGPIARILDNGDTGYYAGFLVAAVVYGWLSRPESRMAASRSAQG</sequence>
<evidence type="ECO:0000256" key="7">
    <source>
        <dbReference type="PIRNR" id="PIRNR002744"/>
    </source>
</evidence>
<feature type="transmembrane region" description="Helical" evidence="8">
    <location>
        <begin position="27"/>
        <end position="50"/>
    </location>
</feature>
<keyword evidence="6 7" id="KW-0472">Membrane</keyword>
<dbReference type="InterPro" id="IPR026030">
    <property type="entry name" value="Pur-cyt_permease_Fcy2/21/22"/>
</dbReference>
<dbReference type="PANTHER" id="PTHR31806:SF1">
    <property type="entry name" value="PURINE-CYTOSINE PERMEASE FCY2-RELATED"/>
    <property type="match status" value="1"/>
</dbReference>
<evidence type="ECO:0000256" key="2">
    <source>
        <dbReference type="ARBA" id="ARBA00008974"/>
    </source>
</evidence>
<feature type="transmembrane region" description="Helical" evidence="8">
    <location>
        <begin position="310"/>
        <end position="330"/>
    </location>
</feature>
<evidence type="ECO:0000313" key="9">
    <source>
        <dbReference type="EMBL" id="AUW92772.1"/>
    </source>
</evidence>
<keyword evidence="5 8" id="KW-1133">Transmembrane helix</keyword>
<dbReference type="InterPro" id="IPR001248">
    <property type="entry name" value="Pur-cyt_permease"/>
</dbReference>
<dbReference type="Pfam" id="PF02133">
    <property type="entry name" value="Transp_cyt_pur"/>
    <property type="match status" value="1"/>
</dbReference>
<feature type="transmembrane region" description="Helical" evidence="8">
    <location>
        <begin position="160"/>
        <end position="179"/>
    </location>
</feature>
<feature type="transmembrane region" description="Helical" evidence="8">
    <location>
        <begin position="375"/>
        <end position="396"/>
    </location>
</feature>
<accession>A0ABM6RN59</accession>
<protein>
    <recommendedName>
        <fullName evidence="11">Cytosine permease</fullName>
    </recommendedName>
</protein>
<evidence type="ECO:0000256" key="5">
    <source>
        <dbReference type="ARBA" id="ARBA00022989"/>
    </source>
</evidence>
<reference evidence="9 10" key="1">
    <citation type="journal article" date="2019" name="Sci. Rep.">
        <title>Sulfobacillus thermotolerans: new insights into resistance and metabolic capacities of acidophilic chemolithotrophs.</title>
        <authorList>
            <person name="Panyushkina A.E."/>
            <person name="Babenko V.V."/>
            <person name="Nikitina A.S."/>
            <person name="Selezneva O.V."/>
            <person name="Tsaplina I.A."/>
            <person name="Letarova M.A."/>
            <person name="Kostryukova E.S."/>
            <person name="Letarov A.V."/>
        </authorList>
    </citation>
    <scope>NUCLEOTIDE SEQUENCE [LARGE SCALE GENOMIC DNA]</scope>
    <source>
        <strain evidence="9 10">Kr1</strain>
    </source>
</reference>
<dbReference type="PANTHER" id="PTHR31806">
    <property type="entry name" value="PURINE-CYTOSINE PERMEASE FCY2-RELATED"/>
    <property type="match status" value="1"/>
</dbReference>
<evidence type="ECO:0008006" key="11">
    <source>
        <dbReference type="Google" id="ProtNLM"/>
    </source>
</evidence>
<evidence type="ECO:0000256" key="3">
    <source>
        <dbReference type="ARBA" id="ARBA00022448"/>
    </source>
</evidence>
<feature type="transmembrane region" description="Helical" evidence="8">
    <location>
        <begin position="336"/>
        <end position="354"/>
    </location>
</feature>
<feature type="transmembrane region" description="Helical" evidence="8">
    <location>
        <begin position="229"/>
        <end position="255"/>
    </location>
</feature>
<dbReference type="Proteomes" id="UP000325292">
    <property type="component" value="Chromosome"/>
</dbReference>
<feature type="transmembrane region" description="Helical" evidence="8">
    <location>
        <begin position="408"/>
        <end position="425"/>
    </location>
</feature>
<evidence type="ECO:0000256" key="1">
    <source>
        <dbReference type="ARBA" id="ARBA00004141"/>
    </source>
</evidence>
<evidence type="ECO:0000313" key="10">
    <source>
        <dbReference type="Proteomes" id="UP000325292"/>
    </source>
</evidence>
<keyword evidence="3 7" id="KW-0813">Transport</keyword>
<dbReference type="Gene3D" id="1.10.4160.10">
    <property type="entry name" value="Hydantoin permease"/>
    <property type="match status" value="1"/>
</dbReference>
<proteinExistence type="inferred from homology"/>
<gene>
    <name evidence="9" type="ORF">BXT84_01390</name>
</gene>
<keyword evidence="4 8" id="KW-0812">Transmembrane</keyword>
<organism evidence="9 10">
    <name type="scientific">Sulfobacillus thermotolerans</name>
    <dbReference type="NCBI Taxonomy" id="338644"/>
    <lineage>
        <taxon>Bacteria</taxon>
        <taxon>Bacillati</taxon>
        <taxon>Bacillota</taxon>
        <taxon>Clostridia</taxon>
        <taxon>Eubacteriales</taxon>
        <taxon>Clostridiales Family XVII. Incertae Sedis</taxon>
        <taxon>Sulfobacillus</taxon>
    </lineage>
</organism>
<dbReference type="PIRSF" id="PIRSF002744">
    <property type="entry name" value="Pur-cyt_permease"/>
    <property type="match status" value="1"/>
</dbReference>
<evidence type="ECO:0000256" key="8">
    <source>
        <dbReference type="SAM" id="Phobius"/>
    </source>
</evidence>
<comment type="similarity">
    <text evidence="2 7">Belongs to the purine-cytosine permease (2.A.39) family.</text>
</comment>
<comment type="subcellular location">
    <subcellularLocation>
        <location evidence="1">Membrane</location>
        <topology evidence="1">Multi-pass membrane protein</topology>
    </subcellularLocation>
</comment>